<dbReference type="Gene3D" id="3.40.630.30">
    <property type="match status" value="1"/>
</dbReference>
<evidence type="ECO:0000259" key="3">
    <source>
        <dbReference type="PROSITE" id="PS51186"/>
    </source>
</evidence>
<dbReference type="Pfam" id="PF00583">
    <property type="entry name" value="Acetyltransf_1"/>
    <property type="match status" value="1"/>
</dbReference>
<keyword evidence="2" id="KW-0012">Acyltransferase</keyword>
<evidence type="ECO:0000313" key="4">
    <source>
        <dbReference type="EMBL" id="MBB3981904.1"/>
    </source>
</evidence>
<dbReference type="CDD" id="cd04301">
    <property type="entry name" value="NAT_SF"/>
    <property type="match status" value="1"/>
</dbReference>
<dbReference type="GO" id="GO:0016747">
    <property type="term" value="F:acyltransferase activity, transferring groups other than amino-acyl groups"/>
    <property type="evidence" value="ECO:0007669"/>
    <property type="project" value="InterPro"/>
</dbReference>
<dbReference type="Proteomes" id="UP000552757">
    <property type="component" value="Unassembled WGS sequence"/>
</dbReference>
<evidence type="ECO:0000256" key="2">
    <source>
        <dbReference type="ARBA" id="ARBA00023315"/>
    </source>
</evidence>
<dbReference type="InterPro" id="IPR000182">
    <property type="entry name" value="GNAT_dom"/>
</dbReference>
<evidence type="ECO:0000256" key="1">
    <source>
        <dbReference type="ARBA" id="ARBA00022679"/>
    </source>
</evidence>
<name>A0A7W6GQB8_9SPHN</name>
<dbReference type="InterPro" id="IPR050832">
    <property type="entry name" value="Bact_Acetyltransf"/>
</dbReference>
<gene>
    <name evidence="4" type="ORF">GGR44_001563</name>
</gene>
<dbReference type="PROSITE" id="PS51186">
    <property type="entry name" value="GNAT"/>
    <property type="match status" value="1"/>
</dbReference>
<evidence type="ECO:0000313" key="5">
    <source>
        <dbReference type="Proteomes" id="UP000552757"/>
    </source>
</evidence>
<sequence>MIDTMPALQTRDGMALRVRPADHADEAAIAAFFTSVSADDRRFRFLNAAPGLTASQIHALAESDHHHHENILAFVEGSDDIVAIATLAADAPRETAEVAISIRSDYRGRGIGWSLLDHVAELAKSWGVTRLQAIENRENHAAIQLEREKGFVASGIDGDPGLVLLERRF</sequence>
<dbReference type="InterPro" id="IPR016181">
    <property type="entry name" value="Acyl_CoA_acyltransferase"/>
</dbReference>
<proteinExistence type="predicted"/>
<dbReference type="RefSeq" id="WP_246344378.1">
    <property type="nucleotide sequence ID" value="NZ_JACIEB010000003.1"/>
</dbReference>
<organism evidence="4 5">
    <name type="scientific">Sphingobium fontiphilum</name>
    <dbReference type="NCBI Taxonomy" id="944425"/>
    <lineage>
        <taxon>Bacteria</taxon>
        <taxon>Pseudomonadati</taxon>
        <taxon>Pseudomonadota</taxon>
        <taxon>Alphaproteobacteria</taxon>
        <taxon>Sphingomonadales</taxon>
        <taxon>Sphingomonadaceae</taxon>
        <taxon>Sphingobium</taxon>
    </lineage>
</organism>
<keyword evidence="5" id="KW-1185">Reference proteome</keyword>
<keyword evidence="1 4" id="KW-0808">Transferase</keyword>
<protein>
    <submittedName>
        <fullName evidence="4">Acetyltransferase</fullName>
    </submittedName>
</protein>
<feature type="domain" description="N-acetyltransferase" evidence="3">
    <location>
        <begin position="16"/>
        <end position="169"/>
    </location>
</feature>
<dbReference type="PANTHER" id="PTHR43877">
    <property type="entry name" value="AMINOALKYLPHOSPHONATE N-ACETYLTRANSFERASE-RELATED-RELATED"/>
    <property type="match status" value="1"/>
</dbReference>
<dbReference type="AlphaFoldDB" id="A0A7W6GQB8"/>
<reference evidence="4 5" key="1">
    <citation type="submission" date="2020-08" db="EMBL/GenBank/DDBJ databases">
        <title>Genomic Encyclopedia of Type Strains, Phase IV (KMG-IV): sequencing the most valuable type-strain genomes for metagenomic binning, comparative biology and taxonomic classification.</title>
        <authorList>
            <person name="Goeker M."/>
        </authorList>
    </citation>
    <scope>NUCLEOTIDE SEQUENCE [LARGE SCALE GENOMIC DNA]</scope>
    <source>
        <strain evidence="4 5">DSM 29348</strain>
    </source>
</reference>
<accession>A0A7W6GQB8</accession>
<dbReference type="EMBL" id="JACIEB010000003">
    <property type="protein sequence ID" value="MBB3981904.1"/>
    <property type="molecule type" value="Genomic_DNA"/>
</dbReference>
<comment type="caution">
    <text evidence="4">The sequence shown here is derived from an EMBL/GenBank/DDBJ whole genome shotgun (WGS) entry which is preliminary data.</text>
</comment>
<dbReference type="SUPFAM" id="SSF55729">
    <property type="entry name" value="Acyl-CoA N-acyltransferases (Nat)"/>
    <property type="match status" value="1"/>
</dbReference>